<gene>
    <name evidence="5" type="primary">ydiP</name>
    <name evidence="5" type="ordered locus">CHU_3544</name>
</gene>
<dbReference type="InterPro" id="IPR018060">
    <property type="entry name" value="HTH_AraC"/>
</dbReference>
<accession>A0A6N4SW55</accession>
<dbReference type="AlphaFoldDB" id="A0A6N4SW55"/>
<keyword evidence="6" id="KW-1185">Reference proteome</keyword>
<evidence type="ECO:0000256" key="1">
    <source>
        <dbReference type="ARBA" id="ARBA00023015"/>
    </source>
</evidence>
<dbReference type="GO" id="GO:0003700">
    <property type="term" value="F:DNA-binding transcription factor activity"/>
    <property type="evidence" value="ECO:0007669"/>
    <property type="project" value="InterPro"/>
</dbReference>
<proteinExistence type="predicted"/>
<dbReference type="SUPFAM" id="SSF46689">
    <property type="entry name" value="Homeodomain-like"/>
    <property type="match status" value="1"/>
</dbReference>
<dbReference type="Pfam" id="PF12833">
    <property type="entry name" value="HTH_18"/>
    <property type="match status" value="1"/>
</dbReference>
<feature type="domain" description="HTH araC/xylS-type" evidence="4">
    <location>
        <begin position="82"/>
        <end position="175"/>
    </location>
</feature>
<reference evidence="5 6" key="1">
    <citation type="journal article" date="2007" name="Appl. Environ. Microbiol.">
        <title>Genome sequence of the cellulolytic gliding bacterium Cytophaga hutchinsonii.</title>
        <authorList>
            <person name="Xie G."/>
            <person name="Bruce D.C."/>
            <person name="Challacombe J.F."/>
            <person name="Chertkov O."/>
            <person name="Detter J.C."/>
            <person name="Gilna P."/>
            <person name="Han C.S."/>
            <person name="Lucas S."/>
            <person name="Misra M."/>
            <person name="Myers G.L."/>
            <person name="Richardson P."/>
            <person name="Tapia R."/>
            <person name="Thayer N."/>
            <person name="Thompson L.S."/>
            <person name="Brettin T.S."/>
            <person name="Henrissat B."/>
            <person name="Wilson D.B."/>
            <person name="McBride M.J."/>
        </authorList>
    </citation>
    <scope>NUCLEOTIDE SEQUENCE [LARGE SCALE GENOMIC DNA]</scope>
    <source>
        <strain evidence="6">ATCC 33406 / DSM 1761 / CIP 103989 / NBRC 15051 / NCIMB 9469 / D465</strain>
    </source>
</reference>
<organism evidence="5 6">
    <name type="scientific">Cytophaga hutchinsonii (strain ATCC 33406 / DSM 1761 / CIP 103989 / NBRC 15051 / NCIMB 9469 / D465)</name>
    <dbReference type="NCBI Taxonomy" id="269798"/>
    <lineage>
        <taxon>Bacteria</taxon>
        <taxon>Pseudomonadati</taxon>
        <taxon>Bacteroidota</taxon>
        <taxon>Cytophagia</taxon>
        <taxon>Cytophagales</taxon>
        <taxon>Cytophagaceae</taxon>
        <taxon>Cytophaga</taxon>
    </lineage>
</organism>
<dbReference type="PROSITE" id="PS00041">
    <property type="entry name" value="HTH_ARAC_FAMILY_1"/>
    <property type="match status" value="1"/>
</dbReference>
<name>A0A6N4SW55_CYTH3</name>
<keyword evidence="3" id="KW-0804">Transcription</keyword>
<evidence type="ECO:0000256" key="3">
    <source>
        <dbReference type="ARBA" id="ARBA00023163"/>
    </source>
</evidence>
<dbReference type="KEGG" id="chu:CHU_3544"/>
<protein>
    <submittedName>
        <fullName evidence="5">Transcriptional regulator, AraC family</fullName>
    </submittedName>
</protein>
<dbReference type="SMART" id="SM00342">
    <property type="entry name" value="HTH_ARAC"/>
    <property type="match status" value="1"/>
</dbReference>
<dbReference type="PANTHER" id="PTHR43280:SF31">
    <property type="entry name" value="TRANSCRIPTIONAL REGULATORY PROTEIN"/>
    <property type="match status" value="1"/>
</dbReference>
<dbReference type="Gene3D" id="1.10.10.60">
    <property type="entry name" value="Homeodomain-like"/>
    <property type="match status" value="1"/>
</dbReference>
<dbReference type="OrthoDB" id="952277at2"/>
<keyword evidence="2" id="KW-0238">DNA-binding</keyword>
<dbReference type="RefSeq" id="WP_011586884.1">
    <property type="nucleotide sequence ID" value="NC_008255.1"/>
</dbReference>
<evidence type="ECO:0000259" key="4">
    <source>
        <dbReference type="PROSITE" id="PS01124"/>
    </source>
</evidence>
<dbReference type="InterPro" id="IPR018062">
    <property type="entry name" value="HTH_AraC-typ_CS"/>
</dbReference>
<keyword evidence="1" id="KW-0805">Transcription regulation</keyword>
<dbReference type="InterPro" id="IPR009057">
    <property type="entry name" value="Homeodomain-like_sf"/>
</dbReference>
<dbReference type="Proteomes" id="UP000001822">
    <property type="component" value="Chromosome"/>
</dbReference>
<sequence length="186" mass="21070">MKLYLKFDINTICKKVLQEQLETLNLNYSVLGFGEVEINNDPSAETIKKLNQNLNDYGISVVESHKSVLVQKIKDAIVEMVYSEEKLSNSKTSAYLADKIGQSYGYISNLFSDVTYTSIANFIILQKIERAKQLILTNELTITEIAWKLNYSSVAHFSNQFKSATGLTPSAFQRIIDKRKSALQNK</sequence>
<dbReference type="PROSITE" id="PS01124">
    <property type="entry name" value="HTH_ARAC_FAMILY_2"/>
    <property type="match status" value="1"/>
</dbReference>
<dbReference type="EMBL" id="CP000383">
    <property type="protein sequence ID" value="ABG60777.1"/>
    <property type="molecule type" value="Genomic_DNA"/>
</dbReference>
<evidence type="ECO:0000313" key="5">
    <source>
        <dbReference type="EMBL" id="ABG60777.1"/>
    </source>
</evidence>
<dbReference type="InterPro" id="IPR020449">
    <property type="entry name" value="Tscrpt_reg_AraC-type_HTH"/>
</dbReference>
<dbReference type="GO" id="GO:0043565">
    <property type="term" value="F:sequence-specific DNA binding"/>
    <property type="evidence" value="ECO:0007669"/>
    <property type="project" value="InterPro"/>
</dbReference>
<dbReference type="PRINTS" id="PR00032">
    <property type="entry name" value="HTHARAC"/>
</dbReference>
<dbReference type="PANTHER" id="PTHR43280">
    <property type="entry name" value="ARAC-FAMILY TRANSCRIPTIONAL REGULATOR"/>
    <property type="match status" value="1"/>
</dbReference>
<evidence type="ECO:0000313" key="6">
    <source>
        <dbReference type="Proteomes" id="UP000001822"/>
    </source>
</evidence>
<evidence type="ECO:0000256" key="2">
    <source>
        <dbReference type="ARBA" id="ARBA00023125"/>
    </source>
</evidence>